<dbReference type="Proteomes" id="UP000054495">
    <property type="component" value="Unassembled WGS sequence"/>
</dbReference>
<feature type="transmembrane region" description="Helical" evidence="1">
    <location>
        <begin position="93"/>
        <end position="119"/>
    </location>
</feature>
<sequence>MGREWGLTFKEKASSDAICQTCFKATIAAAIVLAILNIVPILMVIIGSLNRHDCAVNSNIPVWLIVTGTVSLIRSAINFFYRFKDQQKQPRPILVRLFDGILSVFFAIWFILGTIWVYWAYDHVSYDPRDGPYYCDQLTYVFTFVFITVSYALMTGTNAVLFHSGFGTSAADVCHLKSLTDEMAITQRLLW</sequence>
<dbReference type="AlphaFoldDB" id="A0A0D6LPP6"/>
<keyword evidence="1" id="KW-1133">Transmembrane helix</keyword>
<dbReference type="PANTHER" id="PTHR33444:SF2">
    <property type="entry name" value="MARVEL DOMAIN-CONTAINING PROTEIN"/>
    <property type="match status" value="1"/>
</dbReference>
<keyword evidence="1" id="KW-0812">Transmembrane</keyword>
<gene>
    <name evidence="2" type="ORF">ANCCEY_07080</name>
</gene>
<feature type="transmembrane region" description="Helical" evidence="1">
    <location>
        <begin position="21"/>
        <end position="48"/>
    </location>
</feature>
<protein>
    <recommendedName>
        <fullName evidence="4">G-protein coupled receptors family 1 profile domain-containing protein</fullName>
    </recommendedName>
</protein>
<accession>A0A0D6LPP6</accession>
<evidence type="ECO:0000313" key="3">
    <source>
        <dbReference type="Proteomes" id="UP000054495"/>
    </source>
</evidence>
<evidence type="ECO:0000313" key="2">
    <source>
        <dbReference type="EMBL" id="EPB73829.1"/>
    </source>
</evidence>
<dbReference type="EMBL" id="KE124969">
    <property type="protein sequence ID" value="EPB73829.1"/>
    <property type="molecule type" value="Genomic_DNA"/>
</dbReference>
<evidence type="ECO:0008006" key="4">
    <source>
        <dbReference type="Google" id="ProtNLM"/>
    </source>
</evidence>
<dbReference type="PANTHER" id="PTHR33444">
    <property type="entry name" value="SI:DKEY-19B23.12-RELATED"/>
    <property type="match status" value="1"/>
</dbReference>
<name>A0A0D6LPP6_9BILA</name>
<organism evidence="2 3">
    <name type="scientific">Ancylostoma ceylanicum</name>
    <dbReference type="NCBI Taxonomy" id="53326"/>
    <lineage>
        <taxon>Eukaryota</taxon>
        <taxon>Metazoa</taxon>
        <taxon>Ecdysozoa</taxon>
        <taxon>Nematoda</taxon>
        <taxon>Chromadorea</taxon>
        <taxon>Rhabditida</taxon>
        <taxon>Rhabditina</taxon>
        <taxon>Rhabditomorpha</taxon>
        <taxon>Strongyloidea</taxon>
        <taxon>Ancylostomatidae</taxon>
        <taxon>Ancylostomatinae</taxon>
        <taxon>Ancylostoma</taxon>
    </lineage>
</organism>
<evidence type="ECO:0000256" key="1">
    <source>
        <dbReference type="SAM" id="Phobius"/>
    </source>
</evidence>
<feature type="transmembrane region" description="Helical" evidence="1">
    <location>
        <begin position="139"/>
        <end position="161"/>
    </location>
</feature>
<keyword evidence="1" id="KW-0472">Membrane</keyword>
<dbReference type="InterPro" id="IPR040350">
    <property type="entry name" value="TMEM272"/>
</dbReference>
<reference evidence="2 3" key="1">
    <citation type="submission" date="2013-05" db="EMBL/GenBank/DDBJ databases">
        <title>Draft genome of the parasitic nematode Anyclostoma ceylanicum.</title>
        <authorList>
            <person name="Mitreva M."/>
        </authorList>
    </citation>
    <scope>NUCLEOTIDE SEQUENCE [LARGE SCALE GENOMIC DNA]</scope>
</reference>
<proteinExistence type="predicted"/>
<feature type="transmembrane region" description="Helical" evidence="1">
    <location>
        <begin position="60"/>
        <end position="81"/>
    </location>
</feature>
<keyword evidence="3" id="KW-1185">Reference proteome</keyword>